<evidence type="ECO:0000313" key="3">
    <source>
        <dbReference type="Proteomes" id="UP000269721"/>
    </source>
</evidence>
<organism evidence="2 3">
    <name type="scientific">Blyttiomyces helicus</name>
    <dbReference type="NCBI Taxonomy" id="388810"/>
    <lineage>
        <taxon>Eukaryota</taxon>
        <taxon>Fungi</taxon>
        <taxon>Fungi incertae sedis</taxon>
        <taxon>Chytridiomycota</taxon>
        <taxon>Chytridiomycota incertae sedis</taxon>
        <taxon>Chytridiomycetes</taxon>
        <taxon>Chytridiomycetes incertae sedis</taxon>
        <taxon>Blyttiomyces</taxon>
    </lineage>
</organism>
<name>A0A4P9W3L2_9FUNG</name>
<evidence type="ECO:0000256" key="1">
    <source>
        <dbReference type="SAM" id="MobiDB-lite"/>
    </source>
</evidence>
<dbReference type="AlphaFoldDB" id="A0A4P9W3L2"/>
<protein>
    <submittedName>
        <fullName evidence="2">Uncharacterized protein</fullName>
    </submittedName>
</protein>
<dbReference type="EMBL" id="KZ997822">
    <property type="protein sequence ID" value="RKO86909.1"/>
    <property type="molecule type" value="Genomic_DNA"/>
</dbReference>
<proteinExistence type="predicted"/>
<feature type="region of interest" description="Disordered" evidence="1">
    <location>
        <begin position="1"/>
        <end position="51"/>
    </location>
</feature>
<reference evidence="3" key="1">
    <citation type="journal article" date="2018" name="Nat. Microbiol.">
        <title>Leveraging single-cell genomics to expand the fungal tree of life.</title>
        <authorList>
            <person name="Ahrendt S.R."/>
            <person name="Quandt C.A."/>
            <person name="Ciobanu D."/>
            <person name="Clum A."/>
            <person name="Salamov A."/>
            <person name="Andreopoulos B."/>
            <person name="Cheng J.F."/>
            <person name="Woyke T."/>
            <person name="Pelin A."/>
            <person name="Henrissat B."/>
            <person name="Reynolds N.K."/>
            <person name="Benny G.L."/>
            <person name="Smith M.E."/>
            <person name="James T.Y."/>
            <person name="Grigoriev I.V."/>
        </authorList>
    </citation>
    <scope>NUCLEOTIDE SEQUENCE [LARGE SCALE GENOMIC DNA]</scope>
</reference>
<keyword evidence="3" id="KW-1185">Reference proteome</keyword>
<evidence type="ECO:0000313" key="2">
    <source>
        <dbReference type="EMBL" id="RKO86909.1"/>
    </source>
</evidence>
<accession>A0A4P9W3L2</accession>
<gene>
    <name evidence="2" type="ORF">BDK51DRAFT_26555</name>
</gene>
<dbReference type="Proteomes" id="UP000269721">
    <property type="component" value="Unassembled WGS sequence"/>
</dbReference>
<sequence length="256" mass="27740">MKGIIQGVGQTGSKRGRGSSGGEDGREAGREGQQGPGLDIISNPGSLTSEPTNALMATSAAPRHPLFPLPNYQSPSLASPLPAFFPTLSTTFLSRPPHPCLVPLCTSQFNILAGAATLQPSASTCSCLTPCSGYPLQFACLTPTPLAALQNAKNIVPDFLNIDPFAPYKRGLQLLADNPFPPPNAPWTKIQRSEHHCPMKDVFCKDLFMPFLKNIAMSRASRKTMSDIGFLYHLSHDVDRMNTNMQWYLRLLTGQT</sequence>